<dbReference type="PROSITE" id="PS00915">
    <property type="entry name" value="PI3_4_KINASE_1"/>
    <property type="match status" value="1"/>
</dbReference>
<dbReference type="GO" id="GO:0004677">
    <property type="term" value="F:DNA-dependent protein kinase activity"/>
    <property type="evidence" value="ECO:0007669"/>
    <property type="project" value="InterPro"/>
</dbReference>
<dbReference type="PANTHER" id="PTHR11139:SF68">
    <property type="entry name" value="DNA-DEPENDENT PROTEIN KINASE CATALYTIC SUBUNIT"/>
    <property type="match status" value="1"/>
</dbReference>
<dbReference type="Gene3D" id="3.30.1010.10">
    <property type="entry name" value="Phosphatidylinositol 3-kinase Catalytic Subunit, Chain A, domain 4"/>
    <property type="match status" value="1"/>
</dbReference>
<keyword evidence="12" id="KW-0234">DNA repair</keyword>
<dbReference type="InterPro" id="IPR012582">
    <property type="entry name" value="DNAPKcs_CC3"/>
</dbReference>
<dbReference type="InterPro" id="IPR011009">
    <property type="entry name" value="Kinase-like_dom_sf"/>
</dbReference>
<dbReference type="SMART" id="SM01344">
    <property type="entry name" value="NUC194"/>
    <property type="match status" value="1"/>
</dbReference>
<dbReference type="Pfam" id="PF08163">
    <property type="entry name" value="DNAPKcs_CC3"/>
    <property type="match status" value="1"/>
</dbReference>
<evidence type="ECO:0000256" key="9">
    <source>
        <dbReference type="ARBA" id="ARBA00022763"/>
    </source>
</evidence>
<evidence type="ECO:0000256" key="4">
    <source>
        <dbReference type="ARBA" id="ARBA00018077"/>
    </source>
</evidence>
<proteinExistence type="inferred from homology"/>
<keyword evidence="11" id="KW-0067">ATP-binding</keyword>
<dbReference type="InterPro" id="IPR018936">
    <property type="entry name" value="PI3/4_kinase_CS"/>
</dbReference>
<dbReference type="InterPro" id="IPR050517">
    <property type="entry name" value="DDR_Repair_Kinase"/>
</dbReference>
<dbReference type="PROSITE" id="PS00916">
    <property type="entry name" value="PI3_4_KINASE_2"/>
    <property type="match status" value="1"/>
</dbReference>
<dbReference type="GO" id="GO:0000723">
    <property type="term" value="P:telomere maintenance"/>
    <property type="evidence" value="ECO:0007669"/>
    <property type="project" value="TreeGrafter"/>
</dbReference>
<feature type="domain" description="FATC" evidence="16">
    <location>
        <begin position="3953"/>
        <end position="3985"/>
    </location>
</feature>
<dbReference type="InterPro" id="IPR011989">
    <property type="entry name" value="ARM-like"/>
</dbReference>
<keyword evidence="6" id="KW-0597">Phosphoprotein</keyword>
<feature type="domain" description="FAT" evidence="15">
    <location>
        <begin position="2988"/>
        <end position="3401"/>
    </location>
</feature>
<accession>A0A9N9WWT0</accession>
<dbReference type="PROSITE" id="PS51189">
    <property type="entry name" value="FAT"/>
    <property type="match status" value="1"/>
</dbReference>
<dbReference type="PROSITE" id="PS50290">
    <property type="entry name" value="PI3_4_KINASE_3"/>
    <property type="match status" value="1"/>
</dbReference>
<name>A0A9N9WWT0_9DIPT</name>
<dbReference type="EMBL" id="OU895879">
    <property type="protein sequence ID" value="CAG9809064.1"/>
    <property type="molecule type" value="Genomic_DNA"/>
</dbReference>
<dbReference type="InterPro" id="IPR046804">
    <property type="entry name" value="DNA-PKcs_N"/>
</dbReference>
<evidence type="ECO:0000256" key="11">
    <source>
        <dbReference type="ARBA" id="ARBA00022840"/>
    </source>
</evidence>
<evidence type="ECO:0000256" key="2">
    <source>
        <dbReference type="ARBA" id="ARBA00011031"/>
    </source>
</evidence>
<dbReference type="InterPro" id="IPR037706">
    <property type="entry name" value="DNA-PK_dom"/>
</dbReference>
<dbReference type="Gene3D" id="1.25.10.10">
    <property type="entry name" value="Leucine-rich Repeat Variant"/>
    <property type="match status" value="1"/>
</dbReference>
<comment type="similarity">
    <text evidence="2">Belongs to the PI3/PI4-kinase family.</text>
</comment>
<organism evidence="17 18">
    <name type="scientific">Chironomus riparius</name>
    <dbReference type="NCBI Taxonomy" id="315576"/>
    <lineage>
        <taxon>Eukaryota</taxon>
        <taxon>Metazoa</taxon>
        <taxon>Ecdysozoa</taxon>
        <taxon>Arthropoda</taxon>
        <taxon>Hexapoda</taxon>
        <taxon>Insecta</taxon>
        <taxon>Pterygota</taxon>
        <taxon>Neoptera</taxon>
        <taxon>Endopterygota</taxon>
        <taxon>Diptera</taxon>
        <taxon>Nematocera</taxon>
        <taxon>Chironomoidea</taxon>
        <taxon>Chironomidae</taxon>
        <taxon>Chironominae</taxon>
        <taxon>Chironomus</taxon>
    </lineage>
</organism>
<dbReference type="InterPro" id="IPR003152">
    <property type="entry name" value="FATC_dom"/>
</dbReference>
<keyword evidence="10" id="KW-0418">Kinase</keyword>
<dbReference type="PANTHER" id="PTHR11139">
    <property type="entry name" value="ATAXIA TELANGIECTASIA MUTATED ATM -RELATED"/>
    <property type="match status" value="1"/>
</dbReference>
<dbReference type="CDD" id="cd05172">
    <property type="entry name" value="PIKKc_DNA-PK"/>
    <property type="match status" value="1"/>
</dbReference>
<dbReference type="GO" id="GO:0005730">
    <property type="term" value="C:nucleolus"/>
    <property type="evidence" value="ECO:0007669"/>
    <property type="project" value="UniProtKB-SubCell"/>
</dbReference>
<dbReference type="Proteomes" id="UP001153620">
    <property type="component" value="Chromosome 3"/>
</dbReference>
<dbReference type="Pfam" id="PF00454">
    <property type="entry name" value="PI3_PI4_kinase"/>
    <property type="match status" value="1"/>
</dbReference>
<dbReference type="InterPro" id="IPR046803">
    <property type="entry name" value="DNAPKcs_CC1-2"/>
</dbReference>
<dbReference type="Pfam" id="PF19704">
    <property type="entry name" value="DNAPKcs_CC5"/>
    <property type="match status" value="1"/>
</dbReference>
<keyword evidence="5" id="KW-0723">Serine/threonine-protein kinase</keyword>
<dbReference type="GO" id="GO:0008630">
    <property type="term" value="P:intrinsic apoptotic signaling pathway in response to DNA damage"/>
    <property type="evidence" value="ECO:0007669"/>
    <property type="project" value="TreeGrafter"/>
</dbReference>
<keyword evidence="9" id="KW-0227">DNA damage</keyword>
<comment type="subcellular location">
    <subcellularLocation>
        <location evidence="1">Nucleus</location>
        <location evidence="1">Nucleolus</location>
    </subcellularLocation>
</comment>
<dbReference type="InterPro" id="IPR000403">
    <property type="entry name" value="PI3/4_kinase_cat_dom"/>
</dbReference>
<dbReference type="InterPro" id="IPR016024">
    <property type="entry name" value="ARM-type_fold"/>
</dbReference>
<keyword evidence="7" id="KW-0808">Transferase</keyword>
<feature type="domain" description="PI3K/PI4K catalytic" evidence="14">
    <location>
        <begin position="3579"/>
        <end position="3908"/>
    </location>
</feature>
<keyword evidence="8" id="KW-0547">Nucleotide-binding</keyword>
<dbReference type="SUPFAM" id="SSF48371">
    <property type="entry name" value="ARM repeat"/>
    <property type="match status" value="2"/>
</dbReference>
<evidence type="ECO:0000259" key="16">
    <source>
        <dbReference type="PROSITE" id="PS51190"/>
    </source>
</evidence>
<evidence type="ECO:0000256" key="10">
    <source>
        <dbReference type="ARBA" id="ARBA00022777"/>
    </source>
</evidence>
<dbReference type="Pfam" id="PF02259">
    <property type="entry name" value="FAT"/>
    <property type="match status" value="1"/>
</dbReference>
<evidence type="ECO:0000256" key="1">
    <source>
        <dbReference type="ARBA" id="ARBA00004604"/>
    </source>
</evidence>
<dbReference type="InterPro" id="IPR003151">
    <property type="entry name" value="PIK-rel_kinase_FAT"/>
</dbReference>
<gene>
    <name evidence="17" type="ORF">CHIRRI_LOCUS11896</name>
</gene>
<evidence type="ECO:0000256" key="12">
    <source>
        <dbReference type="ARBA" id="ARBA00023204"/>
    </source>
</evidence>
<dbReference type="EC" id="2.7.11.1" evidence="3"/>
<keyword evidence="13" id="KW-0539">Nucleus</keyword>
<dbReference type="SUPFAM" id="SSF56112">
    <property type="entry name" value="Protein kinase-like (PK-like)"/>
    <property type="match status" value="1"/>
</dbReference>
<dbReference type="GO" id="GO:0006303">
    <property type="term" value="P:double-strand break repair via nonhomologous end joining"/>
    <property type="evidence" value="ECO:0007669"/>
    <property type="project" value="InterPro"/>
</dbReference>
<dbReference type="GO" id="GO:0005524">
    <property type="term" value="F:ATP binding"/>
    <property type="evidence" value="ECO:0007669"/>
    <property type="project" value="UniProtKB-KW"/>
</dbReference>
<dbReference type="InterPro" id="IPR014009">
    <property type="entry name" value="PIK_FAT"/>
</dbReference>
<dbReference type="Gene3D" id="1.10.1070.11">
    <property type="entry name" value="Phosphatidylinositol 3-/4-kinase, catalytic domain"/>
    <property type="match status" value="1"/>
</dbReference>
<dbReference type="PROSITE" id="PS51190">
    <property type="entry name" value="FATC"/>
    <property type="match status" value="1"/>
</dbReference>
<dbReference type="Pfam" id="PF02260">
    <property type="entry name" value="FATC"/>
    <property type="match status" value="1"/>
</dbReference>
<evidence type="ECO:0000256" key="3">
    <source>
        <dbReference type="ARBA" id="ARBA00012513"/>
    </source>
</evidence>
<sequence length="3985" mass="464483">MSEQDFFKKQLEALRDTKKTKNSVLVLQIISVISEYFDVPRSINETKYAVELLFKESDKKIDLIKFIITASLVKDLNESAIKVFELIHKITSLYGEYVKPFSKYLAKVSVQCLKDLEPSSRFKEMAVKTVSELMEKEVLEDDVDMEAIISNLMAVFNQDVKSRLFSSVFDLLGRISKKYPEKFTQKAAVELRNRMMSTIQNLFKDDKATSSLMLIGGAVEGLKNHLINFSPKENEDDEEFKAKLYECMIQLSDPNEHPSINTNSNRVAFRNMLEIVHSYGHLVSYNLFKDYLRWHKVLSLWLSSKTYEDKNAGVYAVYTFHVEVAANLEKRKNEADKSILLFFMNFFQKTLESPQSEPHEIRIAIRGFGSMAVACKILLEPKYLSERFDLVMQRTEYSYYVGDKMKRREVLEHLPSYVEALSKIMNQLDEISGIQLNSLQTVLVVLIKDFHFLSNSHHGLVANGLLETFMNLQKSGGKILDDILEAVVWQGILWTCSHELTYDVHEQIDNIKDLKETITYQRYLPLWTRILTPQDEKHQLIGSKIYEHFIKNLFLIIDKLDLSTKKRKYQDESTNTEVEFYFTDPSLDLEPVRAENFQILYNLVQFYQDILIKQTNEQLEKYFLEWMQLWLEKSIQLSYKHSIISAFMYFVEIGLNIIERVKYTHDSSDIETLKSYIRTLFPRCQQVSGELQVACLQLIFKTPTFILIDHINEMKNILIIGFTVGKSVLSLAHYALTCFESLVQTLFEDSKIRRNLLEQVLPCLETFLSTSKESTVESELRVLKYRKRKNKAIIQNVETDLMKIKKRIMLFLGNCSPDEAQLILSNFQQKLIKDYITDIFQVKLECDDPSTPLIYLDQIIERVCHLSLYSSDRSTKVSACELLHGLVLYMMGKNLERPESLPMWRSLCKNIIILGADKDQTVRQLFEPLLMQMMHYYSQPNKILSPLSTVLMESVMEMMSYKENGIQDLSARLLREYILWLMRQTDREQRKISPVRLVDFFYELRKMSMDADQSRRLAATLGFNNIYRIVREEESLIDVYWLHLLDIFCMNFKSTEDFSENLDVYFVDSRRFEQISASLDHLTRVFVERNEIFNQVNSDRIVPKGFRGMTLKDVLNWLFVQCAAPQYFYRHKCMEIFNKILTVYNTKEFYYNENWTVDKIIKIGDNSTGIAKHRDLMYLKDTQEPVYKETFLWLRKLLSAVEFYHWILKNEFIPANEISNLLSKTVIIDSIEFFINNIALNDMVNILRSIDVNLLNSTQISMEIKMKQQNLDKMDVMRSLIIVNILDFLTVMMRQHQMDNVLLKNKDDLFKLIKRLIFKPQRLNFDFKSLNIVHNYQGRLVKFIKTSTQYSASFGPALAAALQKKVMKYFNNLCQKSEKILASRNAQEIDESKLKGLMLMLTELIDQIDTNELSHNLILKSAELLLSKIFNGMVEEVNHQKRPRHLPPSIKKFATNMIRMCLKINPFLLKIATFSFDNQELKVSESCKIHRGEYFLQTFKNPIFEIFTTMIQDTVELFVAQLSTTTDENRLRIFNILAEMNEFIYTHHNQNVKLLESNFDVITRSWTIISETFMKMNNNLNCVDLTIINLVTHVAMTCPHDLIILGQRLQNFKKWLLELFLNKSYSLEVKSKGIFLLPCITNNEDRSNEELMRSLNAIQQKHIPLRSTEFAEGSLQRSSLLSFSNAIYQALLTSKSPVIYRFLLNITVIDEKYILEEKLQNIQIQLMSSMTEKEQEIFLTQTFETFMNESFDAEIRLSIMKRYMLTLLKNSNVDTILSFIKQKISQIFNLIDSKLDIDPENAFVNRSAGYIIIEAFSAAVPRDKIEAATYSYNGNLNNGLALIKELIMKAKDVRRDVVFMVEDPQLQELFRKFQCYCYRALASLVANTKDLPEVFNLCLFVENQRNGSFIWRKLINIRDENIYSNWSQDFDEFPKVKQYIVNIKDLEVNAAEIPDKKYINTISIFDKSLSQTLTKTDLSYAVILSNREVLEKAEKEHQKTMQIGLESIPINEHEIMGTLVGVINLMYSRKLTVFADFDKADRKKYEWVLSIANSLKNPDQHKNVKIFLCKLIENCRNVFCHYAQFMLGPILSVLTDGTFGDSMNFIITDLVTMLLSWSNVYKPIDTMEKEEAAMLLKFLMKNAYHERNEIFKLNLELIKKLIETWNEIFTGKIPTQILLDMLKKPIQENQSSKLICGIQLNAVVLANNLTPWNDNEQCGLFVREILSAFNNTNPKIYQAASQLMGLCLHMIAKNDQNDMQFLDLVKEKLEKLQKNRANSEIFLQLLYGIQKEYPAILDSFMARVASSIPSAIRKTKCVYMEMFLARLEVFKDSIYKEIAAINIRYLLKQNEYQLLALHIINKGIEFLSAEEFMKFFDDLNYLTSSPNDDVKNLLYEIMIYSVEKYGSNVNFDKHKPMKIILKGFYDSDEQIQRRVMKFFNENSGLSKSFKDRFQELLSIYYDPHLEKNFLHYATIMLLEIPIHHPRSNRALLDYDPRNNVNFFEYPISTRTSTQRSLPPMFIQSQQKQLLAGDGSQYNQWVRATQLNSNEHQIFAPTQDPNIMTQVSQSFNFKQTQNSFFVSLKPQFLSRRSQISSSMNEADDLQTKIQRNKDKKSDSLDYLRQRIVKKTSSEVSKQYAMRAIDRRDFSEMSRNQRLNRLKQGKEVTLYRRYRLGDFPDFFFNSLAVLMPLQALVKKDDLIARHVFISIFESIVNTFDETHDEETKNEFYASINKSIVFAFENTTESNPLFLGTLIELANMSEKYLEISPKIIGNSLSITGILFLESQLMRMNEDKKNVVADIQQLPVKRMKMDEDEIQVMHWMKLIDLYYKINEYEVVNGIFIEKLKLTSAVKIDVLKAIDCELNSQYKEASDLYRNLIKQFAHRNQSEKDFYYNSYFNCLAHLSDWDLITDSVQGQFDSYEEIWNGTEFNKEILLPMLLKGELCKILNGDINDGFLGVLEEWLDKDNRSDYLHKKFPEEIGMLNVASQNFTACCVDMDTVLQAFSDKWSTLEIYEDKSKLLKSCRNIAEITNFVSIMTLTNNSYFEHRADILFKSWRTSSPKSTDSLILWNDLISYRKMFLAFLTSKYEIDQETLRMSEASIIDAKRNVLNVAFEQKNLDTAKYLVYSLKNDLKNSTNVNILKFNLEIGKYSKMNAEQKFAMDNIQLMTKLGSAWSKIKIGVLSEECVKECPELEIEALICTSDISWKVFKLYEKVDEDSLTENMNSDFMKILDHIDDETKIMSKLVEYGEFALKHARTLAQKCVDADYSPEKELMVGHTYFKLAQFYRNVFVGDINTSKELQIQMIKSIFRAISYGAEDASVYIPYILQLPALKKNKITKDFNEQLKMVPEWMFLAYISQILSNFDFENDCYLDNLMMKLAKKYPNALYFPFNLSRDNFNYINDNQVMEKALVKDISQIVSNPTIDKFTSALQCLVVPEKFMEIHFNNFYHELSAADSNEKFQEAVQKLYDNVYVHNKNLKGQEFSKISDYKERILALKKFNYEQDHEKVTASINSMYKNILKDTKKEFKSIELRKLCNWLAEYKWSGDADFLEIPGQYSGNVKPFIESHVKIVRFEQQIKIFHSKQLPIEMKIYGSDGKSYNFIIKYGEDLRQDQRIQQALKLMSAKLLNDKNCKQNQLKIDTYEVIPINSMCGILQIVNDATTISDFMLQISKQFMVQDFSDIIAAIRLEFKDFLRGDQMFQGWTKLYENAVLNIDREELVNKFAACEKKIPNEILQRSLQNISVTLEAYYILRKNFITSLAAMSIGHWLLGIGDRHLSNILIDMKSGRLIGIDFGVAFGTAAALDVPELVPFRLTSHFVKVLEPMSINGLIKKNMMHALNCFRNAKDAILIFLEVFVKEPTLDWLLSSKLKSVGNAEGNTTSNWNPEKRIDIVKRKLDGANPTKILIEELSAGNIKSKEALFEAYKAMINGNDESLRKKFENGPSGEMFTVEDQITCLTELATDKAILGTTYIGWDPWF</sequence>
<dbReference type="SMART" id="SM01343">
    <property type="entry name" value="FATC"/>
    <property type="match status" value="1"/>
</dbReference>
<dbReference type="InterPro" id="IPR036940">
    <property type="entry name" value="PI3/4_kinase_cat_sf"/>
</dbReference>
<evidence type="ECO:0000259" key="14">
    <source>
        <dbReference type="PROSITE" id="PS50290"/>
    </source>
</evidence>
<evidence type="ECO:0000259" key="15">
    <source>
        <dbReference type="PROSITE" id="PS51189"/>
    </source>
</evidence>
<evidence type="ECO:0000256" key="5">
    <source>
        <dbReference type="ARBA" id="ARBA00022527"/>
    </source>
</evidence>
<dbReference type="SMART" id="SM00146">
    <property type="entry name" value="PI3Kc"/>
    <property type="match status" value="1"/>
</dbReference>
<evidence type="ECO:0000313" key="17">
    <source>
        <dbReference type="EMBL" id="CAG9809064.1"/>
    </source>
</evidence>
<protein>
    <recommendedName>
        <fullName evidence="4">DNA-dependent protein kinase catalytic subunit</fullName>
        <ecNumber evidence="3">2.7.11.1</ecNumber>
    </recommendedName>
</protein>
<dbReference type="Pfam" id="PF20502">
    <property type="entry name" value="DNAPKcs_CC1-2"/>
    <property type="match status" value="1"/>
</dbReference>
<reference evidence="17" key="1">
    <citation type="submission" date="2022-01" db="EMBL/GenBank/DDBJ databases">
        <authorList>
            <person name="King R."/>
        </authorList>
    </citation>
    <scope>NUCLEOTIDE SEQUENCE</scope>
</reference>
<evidence type="ECO:0000256" key="13">
    <source>
        <dbReference type="ARBA" id="ARBA00023242"/>
    </source>
</evidence>
<reference evidence="17" key="2">
    <citation type="submission" date="2022-10" db="EMBL/GenBank/DDBJ databases">
        <authorList>
            <consortium name="ENA_rothamsted_submissions"/>
            <consortium name="culmorum"/>
            <person name="King R."/>
        </authorList>
    </citation>
    <scope>NUCLEOTIDE SEQUENCE</scope>
</reference>
<evidence type="ECO:0000256" key="7">
    <source>
        <dbReference type="ARBA" id="ARBA00022679"/>
    </source>
</evidence>
<evidence type="ECO:0000256" key="8">
    <source>
        <dbReference type="ARBA" id="ARBA00022741"/>
    </source>
</evidence>
<dbReference type="Pfam" id="PF20500">
    <property type="entry name" value="DNA-PKcs_N"/>
    <property type="match status" value="1"/>
</dbReference>
<dbReference type="InterPro" id="IPR045581">
    <property type="entry name" value="DNAPKcs_CC5"/>
</dbReference>
<evidence type="ECO:0000256" key="6">
    <source>
        <dbReference type="ARBA" id="ARBA00022553"/>
    </source>
</evidence>
<keyword evidence="18" id="KW-1185">Reference proteome</keyword>
<dbReference type="OrthoDB" id="431717at2759"/>
<evidence type="ECO:0000313" key="18">
    <source>
        <dbReference type="Proteomes" id="UP001153620"/>
    </source>
</evidence>